<feature type="transmembrane region" description="Helical" evidence="2">
    <location>
        <begin position="117"/>
        <end position="140"/>
    </location>
</feature>
<feature type="compositionally biased region" description="Low complexity" evidence="1">
    <location>
        <begin position="276"/>
        <end position="291"/>
    </location>
</feature>
<feature type="compositionally biased region" description="Polar residues" evidence="1">
    <location>
        <begin position="318"/>
        <end position="337"/>
    </location>
</feature>
<feature type="region of interest" description="Disordered" evidence="1">
    <location>
        <begin position="1"/>
        <end position="39"/>
    </location>
</feature>
<proteinExistence type="predicted"/>
<feature type="region of interest" description="Disordered" evidence="1">
    <location>
        <begin position="276"/>
        <end position="337"/>
    </location>
</feature>
<protein>
    <submittedName>
        <fullName evidence="4">Anti-sigma-D factor RsdA</fullName>
    </submittedName>
</protein>
<gene>
    <name evidence="4" type="ORF">ACFSJG_05765</name>
</gene>
<sequence length="337" mass="34947">MARGSKRGHRDWSRKHDASDADLTPQGDPLAGEASEGEPFDLAAVQRDDALIDALASGGDVPTATAEEYRLAALLAGWRAEIVEPELPAGPTLDEVAAAVDAEIARERAPKRGSLHLLRPVAGAAAAIAVVMAGLTVGSYNAQPGDPLWRVKEVVFTERANSTVASIDTTNNLEEAERMLRSGDSQGAMAVLESASKRVGAVNDAAKRDELNAWYDRLLADATSVLPVPPAVPGVSTTPVGPIETTLPGVPPTSVPQYPTDGVVAPTQPPVTPLPVDTTVLPVVPPTTTVPTPGPEILLTPDPGSTGPAPTSILVPVPTSQKVTTETRQLIPSQPTS</sequence>
<evidence type="ECO:0000256" key="1">
    <source>
        <dbReference type="SAM" id="MobiDB-lite"/>
    </source>
</evidence>
<keyword evidence="2" id="KW-0472">Membrane</keyword>
<evidence type="ECO:0000259" key="3">
    <source>
        <dbReference type="Pfam" id="PF16751"/>
    </source>
</evidence>
<dbReference type="Proteomes" id="UP001597286">
    <property type="component" value="Unassembled WGS sequence"/>
</dbReference>
<dbReference type="EMBL" id="JBHUFB010000007">
    <property type="protein sequence ID" value="MFD1811714.1"/>
    <property type="molecule type" value="Genomic_DNA"/>
</dbReference>
<comment type="caution">
    <text evidence="4">The sequence shown here is derived from an EMBL/GenBank/DDBJ whole genome shotgun (WGS) entry which is preliminary data.</text>
</comment>
<name>A0ABW4P1S6_9NOCA</name>
<organism evidence="4 5">
    <name type="scientific">Rhodococcus gannanensis</name>
    <dbReference type="NCBI Taxonomy" id="1960308"/>
    <lineage>
        <taxon>Bacteria</taxon>
        <taxon>Bacillati</taxon>
        <taxon>Actinomycetota</taxon>
        <taxon>Actinomycetes</taxon>
        <taxon>Mycobacteriales</taxon>
        <taxon>Nocardiaceae</taxon>
        <taxon>Rhodococcus</taxon>
    </lineage>
</organism>
<evidence type="ECO:0000256" key="2">
    <source>
        <dbReference type="SAM" id="Phobius"/>
    </source>
</evidence>
<dbReference type="Gene3D" id="6.10.250.1300">
    <property type="match status" value="1"/>
</dbReference>
<evidence type="ECO:0000313" key="5">
    <source>
        <dbReference type="Proteomes" id="UP001597286"/>
    </source>
</evidence>
<keyword evidence="5" id="KW-1185">Reference proteome</keyword>
<feature type="domain" description="Anti-sigma-D factor RsdA sigma factor binding region" evidence="3">
    <location>
        <begin position="41"/>
        <end position="84"/>
    </location>
</feature>
<reference evidence="5" key="1">
    <citation type="journal article" date="2019" name="Int. J. Syst. Evol. Microbiol.">
        <title>The Global Catalogue of Microorganisms (GCM) 10K type strain sequencing project: providing services to taxonomists for standard genome sequencing and annotation.</title>
        <authorList>
            <consortium name="The Broad Institute Genomics Platform"/>
            <consortium name="The Broad Institute Genome Sequencing Center for Infectious Disease"/>
            <person name="Wu L."/>
            <person name="Ma J."/>
        </authorList>
    </citation>
    <scope>NUCLEOTIDE SEQUENCE [LARGE SCALE GENOMIC DNA]</scope>
    <source>
        <strain evidence="5">DT72</strain>
    </source>
</reference>
<keyword evidence="2" id="KW-0812">Transmembrane</keyword>
<dbReference type="RefSeq" id="WP_378484239.1">
    <property type="nucleotide sequence ID" value="NZ_JBHUFB010000007.1"/>
</dbReference>
<dbReference type="Pfam" id="PF16751">
    <property type="entry name" value="RsdA_SigD_bd"/>
    <property type="match status" value="1"/>
</dbReference>
<dbReference type="InterPro" id="IPR031928">
    <property type="entry name" value="RsdA_SigD-bd"/>
</dbReference>
<evidence type="ECO:0000313" key="4">
    <source>
        <dbReference type="EMBL" id="MFD1811714.1"/>
    </source>
</evidence>
<accession>A0ABW4P1S6</accession>
<feature type="compositionally biased region" description="Basic and acidic residues" evidence="1">
    <location>
        <begin position="10"/>
        <end position="19"/>
    </location>
</feature>
<keyword evidence="2" id="KW-1133">Transmembrane helix</keyword>